<keyword evidence="7" id="KW-1185">Reference proteome</keyword>
<evidence type="ECO:0000313" key="6">
    <source>
        <dbReference type="EMBL" id="AMG76193.1"/>
    </source>
</evidence>
<sequence>MTKRAMLSKDHPCRSCDVSAEALCRALDVETLADFRNQGGRLHLTAGQTLFHQGDPADCVFSLTSGVVKLYAILSDGRRQIVAFLFPGDFVGFETQQSHGFAAEAIGDTTLCRVLKRRFEWFVDHYPALAEARYRRATAELAIAQERMVTLGRQTAAERLAGFLSDIQRRAGFRGRDGANLVPLPMSRGDIADYLGLTKETVSRELTNLRKARVIRSHSLTLIEILDPRGIGALACGIAA</sequence>
<keyword evidence="1" id="KW-0805">Transcription regulation</keyword>
<dbReference type="Pfam" id="PF13545">
    <property type="entry name" value="HTH_Crp_2"/>
    <property type="match status" value="1"/>
</dbReference>
<organism evidence="6 7">
    <name type="scientific">Sphingopyxis granuli</name>
    <dbReference type="NCBI Taxonomy" id="267128"/>
    <lineage>
        <taxon>Bacteria</taxon>
        <taxon>Pseudomonadati</taxon>
        <taxon>Pseudomonadota</taxon>
        <taxon>Alphaproteobacteria</taxon>
        <taxon>Sphingomonadales</taxon>
        <taxon>Sphingomonadaceae</taxon>
        <taxon>Sphingopyxis</taxon>
    </lineage>
</organism>
<accession>A0AA86L5B2</accession>
<dbReference type="PROSITE" id="PS51063">
    <property type="entry name" value="HTH_CRP_2"/>
    <property type="match status" value="1"/>
</dbReference>
<dbReference type="InterPro" id="IPR014710">
    <property type="entry name" value="RmlC-like_jellyroll"/>
</dbReference>
<dbReference type="KEGG" id="sgi:SGRAN_3861"/>
<dbReference type="Gene3D" id="1.10.10.10">
    <property type="entry name" value="Winged helix-like DNA-binding domain superfamily/Winged helix DNA-binding domain"/>
    <property type="match status" value="1"/>
</dbReference>
<dbReference type="GO" id="GO:0003677">
    <property type="term" value="F:DNA binding"/>
    <property type="evidence" value="ECO:0007669"/>
    <property type="project" value="UniProtKB-KW"/>
</dbReference>
<protein>
    <submittedName>
        <fullName evidence="6">Nitrogen fixation regulation protein FixK</fullName>
    </submittedName>
</protein>
<dbReference type="PANTHER" id="PTHR24567:SF75">
    <property type="entry name" value="FUMARATE AND NITRATE REDUCTION REGULATORY PROTEIN"/>
    <property type="match status" value="1"/>
</dbReference>
<dbReference type="SMART" id="SM00419">
    <property type="entry name" value="HTH_CRP"/>
    <property type="match status" value="1"/>
</dbReference>
<dbReference type="InterPro" id="IPR000595">
    <property type="entry name" value="cNMP-bd_dom"/>
</dbReference>
<dbReference type="Gene3D" id="2.60.120.10">
    <property type="entry name" value="Jelly Rolls"/>
    <property type="match status" value="1"/>
</dbReference>
<evidence type="ECO:0000313" key="7">
    <source>
        <dbReference type="Proteomes" id="UP000058599"/>
    </source>
</evidence>
<name>A0AA86L5B2_9SPHN</name>
<dbReference type="InterPro" id="IPR012318">
    <property type="entry name" value="HTH_CRP"/>
</dbReference>
<dbReference type="PROSITE" id="PS00042">
    <property type="entry name" value="HTH_CRP_1"/>
    <property type="match status" value="1"/>
</dbReference>
<dbReference type="InterPro" id="IPR050397">
    <property type="entry name" value="Env_Response_Regulators"/>
</dbReference>
<dbReference type="InterPro" id="IPR036388">
    <property type="entry name" value="WH-like_DNA-bd_sf"/>
</dbReference>
<evidence type="ECO:0000259" key="4">
    <source>
        <dbReference type="PROSITE" id="PS50042"/>
    </source>
</evidence>
<dbReference type="SUPFAM" id="SSF46785">
    <property type="entry name" value="Winged helix' DNA-binding domain"/>
    <property type="match status" value="1"/>
</dbReference>
<dbReference type="InterPro" id="IPR036390">
    <property type="entry name" value="WH_DNA-bd_sf"/>
</dbReference>
<feature type="domain" description="Cyclic nucleotide-binding" evidence="4">
    <location>
        <begin position="23"/>
        <end position="92"/>
    </location>
</feature>
<evidence type="ECO:0000256" key="2">
    <source>
        <dbReference type="ARBA" id="ARBA00023125"/>
    </source>
</evidence>
<dbReference type="Pfam" id="PF00027">
    <property type="entry name" value="cNMP_binding"/>
    <property type="match status" value="1"/>
</dbReference>
<feature type="domain" description="HTH crp-type" evidence="5">
    <location>
        <begin position="154"/>
        <end position="229"/>
    </location>
</feature>
<keyword evidence="2" id="KW-0238">DNA-binding</keyword>
<dbReference type="InterPro" id="IPR018490">
    <property type="entry name" value="cNMP-bd_dom_sf"/>
</dbReference>
<dbReference type="SUPFAM" id="SSF51206">
    <property type="entry name" value="cAMP-binding domain-like"/>
    <property type="match status" value="1"/>
</dbReference>
<proteinExistence type="predicted"/>
<evidence type="ECO:0000256" key="1">
    <source>
        <dbReference type="ARBA" id="ARBA00023015"/>
    </source>
</evidence>
<gene>
    <name evidence="6" type="primary">fixK</name>
    <name evidence="6" type="ORF">SGRAN_3861</name>
</gene>
<reference evidence="6 7" key="1">
    <citation type="journal article" date="2016" name="BMC Genomics">
        <title>Genomic analysis of the nitrate-respiring Sphingopyxis granuli (formerly Sphingomonas macrogoltabida) strain TFA.</title>
        <authorList>
            <person name="Garcia-Romero I."/>
            <person name="Perez-Pulido A.J."/>
            <person name="Gonzalez-Flores Y.E."/>
            <person name="Reyes-Ramirez F."/>
            <person name="Santero E."/>
            <person name="Floriano B."/>
        </authorList>
    </citation>
    <scope>NUCLEOTIDE SEQUENCE [LARGE SCALE GENOMIC DNA]</scope>
    <source>
        <strain evidence="6 7">TFA</strain>
    </source>
</reference>
<keyword evidence="3" id="KW-0804">Transcription</keyword>
<dbReference type="GO" id="GO:0003700">
    <property type="term" value="F:DNA-binding transcription factor activity"/>
    <property type="evidence" value="ECO:0007669"/>
    <property type="project" value="InterPro"/>
</dbReference>
<evidence type="ECO:0000256" key="3">
    <source>
        <dbReference type="ARBA" id="ARBA00023163"/>
    </source>
</evidence>
<dbReference type="RefSeq" id="WP_067186272.1">
    <property type="nucleotide sequence ID" value="NZ_CP012199.1"/>
</dbReference>
<dbReference type="CDD" id="cd00038">
    <property type="entry name" value="CAP_ED"/>
    <property type="match status" value="1"/>
</dbReference>
<dbReference type="AlphaFoldDB" id="A0AA86L5B2"/>
<dbReference type="InterPro" id="IPR018335">
    <property type="entry name" value="Tscrpt_reg_HTH_Crp-type_CS"/>
</dbReference>
<dbReference type="PRINTS" id="PR00034">
    <property type="entry name" value="HTHCRP"/>
</dbReference>
<evidence type="ECO:0000259" key="5">
    <source>
        <dbReference type="PROSITE" id="PS51063"/>
    </source>
</evidence>
<dbReference type="GO" id="GO:0005829">
    <property type="term" value="C:cytosol"/>
    <property type="evidence" value="ECO:0007669"/>
    <property type="project" value="TreeGrafter"/>
</dbReference>
<dbReference type="PANTHER" id="PTHR24567">
    <property type="entry name" value="CRP FAMILY TRANSCRIPTIONAL REGULATORY PROTEIN"/>
    <property type="match status" value="1"/>
</dbReference>
<dbReference type="Proteomes" id="UP000058599">
    <property type="component" value="Chromosome"/>
</dbReference>
<dbReference type="CDD" id="cd00092">
    <property type="entry name" value="HTH_CRP"/>
    <property type="match status" value="1"/>
</dbReference>
<dbReference type="EMBL" id="CP012199">
    <property type="protein sequence ID" value="AMG76193.1"/>
    <property type="molecule type" value="Genomic_DNA"/>
</dbReference>
<dbReference type="SMART" id="SM00100">
    <property type="entry name" value="cNMP"/>
    <property type="match status" value="1"/>
</dbReference>
<dbReference type="PROSITE" id="PS50042">
    <property type="entry name" value="CNMP_BINDING_3"/>
    <property type="match status" value="1"/>
</dbReference>